<dbReference type="Gene3D" id="6.10.340.10">
    <property type="match status" value="1"/>
</dbReference>
<evidence type="ECO:0000256" key="6">
    <source>
        <dbReference type="ARBA" id="ARBA00022679"/>
    </source>
</evidence>
<dbReference type="InterPro" id="IPR036890">
    <property type="entry name" value="HATPase_C_sf"/>
</dbReference>
<evidence type="ECO:0000259" key="17">
    <source>
        <dbReference type="PROSITE" id="PS50885"/>
    </source>
</evidence>
<sequence>MRRSITVRLIVMFAFAALVTFALIGAALYGVLERELARHEQDELKTNLQNLQYSIERTGDMDRWARVRAKMDTLTPADGSVRFWVLSDDPRYQYGRGLAEIEHMNREPDGRGSILMPQQVHPIHTLSASIAALQDRPAVRLIVGVDSASYARTLDTFLAALAVLSLSAVLGVMLIGYWIARVGLRPLVQLSREAQALRPKPLSQRLNVSQLPAELSQLAAAFNGALSRQQDAYRQLESFNADVAHELRTPLTNLIGGTQVALSRQRTAGQFQEVLQSNLEELERVRSIINDMLFLARADQGEAATGLVRTPIAQEVRKTTEFFEFVLDDMGATVSIEGDVAAEAMIETALFRRAMSNLLQNAIEHSSAGARLLVTIQQQLSSIWVTVSNPGEPIAPAHLLRLFDRFYRVDAARQPQGEHHGHGLGLAIVKAVASMHGGSVTASCAEGITTIGFSVPVTPPELPDQRRPPAKRATGLHGFARGSAMVM</sequence>
<keyword evidence="13 14" id="KW-0472">Membrane</keyword>
<feature type="domain" description="Histidine kinase" evidence="16">
    <location>
        <begin position="242"/>
        <end position="459"/>
    </location>
</feature>
<dbReference type="PROSITE" id="PS50885">
    <property type="entry name" value="HAMP"/>
    <property type="match status" value="1"/>
</dbReference>
<evidence type="ECO:0000256" key="1">
    <source>
        <dbReference type="ARBA" id="ARBA00000085"/>
    </source>
</evidence>
<evidence type="ECO:0000256" key="12">
    <source>
        <dbReference type="ARBA" id="ARBA00023012"/>
    </source>
</evidence>
<evidence type="ECO:0000256" key="15">
    <source>
        <dbReference type="SAM" id="MobiDB-lite"/>
    </source>
</evidence>
<name>A0A515DFA1_9BURK</name>
<keyword evidence="8 14" id="KW-0547">Nucleotide-binding</keyword>
<reference evidence="18 19" key="1">
    <citation type="submission" date="2019-01" db="EMBL/GenBank/DDBJ databases">
        <title>Genomic insights into a novel species Rhodoferax sp.</title>
        <authorList>
            <person name="Jin L."/>
        </authorList>
    </citation>
    <scope>NUCLEOTIDE SEQUENCE [LARGE SCALE GENOMIC DNA]</scope>
    <source>
        <strain evidence="18 19">CHu59-6-5</strain>
    </source>
</reference>
<dbReference type="PROSITE" id="PS50109">
    <property type="entry name" value="HIS_KIN"/>
    <property type="match status" value="1"/>
</dbReference>
<dbReference type="PANTHER" id="PTHR45436:SF9">
    <property type="entry name" value="SENSOR PROTEIN"/>
    <property type="match status" value="1"/>
</dbReference>
<evidence type="ECO:0000256" key="13">
    <source>
        <dbReference type="ARBA" id="ARBA00023136"/>
    </source>
</evidence>
<evidence type="ECO:0000256" key="10">
    <source>
        <dbReference type="ARBA" id="ARBA00022840"/>
    </source>
</evidence>
<keyword evidence="5" id="KW-0597">Phosphoprotein</keyword>
<dbReference type="RefSeq" id="WP_142820584.1">
    <property type="nucleotide sequence ID" value="NZ_CP035503.1"/>
</dbReference>
<evidence type="ECO:0000256" key="2">
    <source>
        <dbReference type="ARBA" id="ARBA00004533"/>
    </source>
</evidence>
<evidence type="ECO:0000259" key="16">
    <source>
        <dbReference type="PROSITE" id="PS50109"/>
    </source>
</evidence>
<accession>A0A515DFA1</accession>
<comment type="function">
    <text evidence="14">Member of a two-component regulatory system.</text>
</comment>
<dbReference type="SMART" id="SM00387">
    <property type="entry name" value="HATPase_c"/>
    <property type="match status" value="1"/>
</dbReference>
<dbReference type="AlphaFoldDB" id="A0A515DFA1"/>
<dbReference type="InterPro" id="IPR003594">
    <property type="entry name" value="HATPase_dom"/>
</dbReference>
<evidence type="ECO:0000256" key="14">
    <source>
        <dbReference type="RuleBase" id="RU364088"/>
    </source>
</evidence>
<evidence type="ECO:0000313" key="19">
    <source>
        <dbReference type="Proteomes" id="UP000316798"/>
    </source>
</evidence>
<dbReference type="Gene3D" id="3.30.565.10">
    <property type="entry name" value="Histidine kinase-like ATPase, C-terminal domain"/>
    <property type="match status" value="1"/>
</dbReference>
<dbReference type="InterPro" id="IPR036097">
    <property type="entry name" value="HisK_dim/P_sf"/>
</dbReference>
<dbReference type="SUPFAM" id="SSF47384">
    <property type="entry name" value="Homodimeric domain of signal transducing histidine kinase"/>
    <property type="match status" value="1"/>
</dbReference>
<dbReference type="Pfam" id="PF00672">
    <property type="entry name" value="HAMP"/>
    <property type="match status" value="1"/>
</dbReference>
<keyword evidence="3 14" id="KW-1003">Cell membrane</keyword>
<feature type="domain" description="HAMP" evidence="17">
    <location>
        <begin position="181"/>
        <end position="234"/>
    </location>
</feature>
<keyword evidence="9 14" id="KW-0418">Kinase</keyword>
<organism evidence="18 19">
    <name type="scientific">Rhodoferax sediminis</name>
    <dbReference type="NCBI Taxonomy" id="2509614"/>
    <lineage>
        <taxon>Bacteria</taxon>
        <taxon>Pseudomonadati</taxon>
        <taxon>Pseudomonadota</taxon>
        <taxon>Betaproteobacteria</taxon>
        <taxon>Burkholderiales</taxon>
        <taxon>Comamonadaceae</taxon>
        <taxon>Rhodoferax</taxon>
    </lineage>
</organism>
<feature type="region of interest" description="Disordered" evidence="15">
    <location>
        <begin position="456"/>
        <end position="475"/>
    </location>
</feature>
<dbReference type="InterPro" id="IPR003661">
    <property type="entry name" value="HisK_dim/P_dom"/>
</dbReference>
<keyword evidence="19" id="KW-1185">Reference proteome</keyword>
<evidence type="ECO:0000256" key="3">
    <source>
        <dbReference type="ARBA" id="ARBA00022475"/>
    </source>
</evidence>
<dbReference type="EMBL" id="CP035503">
    <property type="protein sequence ID" value="QDL39094.1"/>
    <property type="molecule type" value="Genomic_DNA"/>
</dbReference>
<dbReference type="InterPro" id="IPR006290">
    <property type="entry name" value="CztS_silS_copS"/>
</dbReference>
<dbReference type="SMART" id="SM00388">
    <property type="entry name" value="HisKA"/>
    <property type="match status" value="1"/>
</dbReference>
<dbReference type="OrthoDB" id="9786919at2"/>
<dbReference type="Pfam" id="PF02518">
    <property type="entry name" value="HATPase_c"/>
    <property type="match status" value="1"/>
</dbReference>
<dbReference type="FunFam" id="1.10.287.130:FF:000001">
    <property type="entry name" value="Two-component sensor histidine kinase"/>
    <property type="match status" value="1"/>
</dbReference>
<evidence type="ECO:0000256" key="11">
    <source>
        <dbReference type="ARBA" id="ARBA00022989"/>
    </source>
</evidence>
<dbReference type="GO" id="GO:0005886">
    <property type="term" value="C:plasma membrane"/>
    <property type="evidence" value="ECO:0007669"/>
    <property type="project" value="UniProtKB-SubCell"/>
</dbReference>
<dbReference type="InterPro" id="IPR005467">
    <property type="entry name" value="His_kinase_dom"/>
</dbReference>
<evidence type="ECO:0000256" key="8">
    <source>
        <dbReference type="ARBA" id="ARBA00022741"/>
    </source>
</evidence>
<evidence type="ECO:0000256" key="4">
    <source>
        <dbReference type="ARBA" id="ARBA00022519"/>
    </source>
</evidence>
<keyword evidence="4 14" id="KW-0997">Cell inner membrane</keyword>
<dbReference type="SUPFAM" id="SSF55874">
    <property type="entry name" value="ATPase domain of HSP90 chaperone/DNA topoisomerase II/histidine kinase"/>
    <property type="match status" value="1"/>
</dbReference>
<dbReference type="PRINTS" id="PR00344">
    <property type="entry name" value="BCTRLSENSOR"/>
</dbReference>
<comment type="catalytic activity">
    <reaction evidence="1 14">
        <text>ATP + protein L-histidine = ADP + protein N-phospho-L-histidine.</text>
        <dbReference type="EC" id="2.7.13.3"/>
    </reaction>
</comment>
<dbReference type="PANTHER" id="PTHR45436">
    <property type="entry name" value="SENSOR HISTIDINE KINASE YKOH"/>
    <property type="match status" value="1"/>
</dbReference>
<dbReference type="GO" id="GO:0000155">
    <property type="term" value="F:phosphorelay sensor kinase activity"/>
    <property type="evidence" value="ECO:0007669"/>
    <property type="project" value="InterPro"/>
</dbReference>
<keyword evidence="7 14" id="KW-0812">Transmembrane</keyword>
<evidence type="ECO:0000256" key="7">
    <source>
        <dbReference type="ARBA" id="ARBA00022692"/>
    </source>
</evidence>
<evidence type="ECO:0000256" key="9">
    <source>
        <dbReference type="ARBA" id="ARBA00022777"/>
    </source>
</evidence>
<gene>
    <name evidence="18" type="ORF">EUB48_18660</name>
</gene>
<dbReference type="CDD" id="cd00075">
    <property type="entry name" value="HATPase"/>
    <property type="match status" value="1"/>
</dbReference>
<proteinExistence type="predicted"/>
<feature type="transmembrane region" description="Helical" evidence="14">
    <location>
        <begin position="157"/>
        <end position="180"/>
    </location>
</feature>
<protein>
    <recommendedName>
        <fullName evidence="14">Sensor protein</fullName>
        <ecNumber evidence="14">2.7.13.3</ecNumber>
    </recommendedName>
</protein>
<dbReference type="KEGG" id="rhf:EUB48_18660"/>
<keyword evidence="11 14" id="KW-1133">Transmembrane helix</keyword>
<dbReference type="InterPro" id="IPR050428">
    <property type="entry name" value="TCS_sensor_his_kinase"/>
</dbReference>
<dbReference type="EC" id="2.7.13.3" evidence="14"/>
<evidence type="ECO:0000313" key="18">
    <source>
        <dbReference type="EMBL" id="QDL39094.1"/>
    </source>
</evidence>
<dbReference type="NCBIfam" id="TIGR01386">
    <property type="entry name" value="cztS_silS_copS"/>
    <property type="match status" value="1"/>
</dbReference>
<evidence type="ECO:0000256" key="5">
    <source>
        <dbReference type="ARBA" id="ARBA00022553"/>
    </source>
</evidence>
<dbReference type="SMART" id="SM00304">
    <property type="entry name" value="HAMP"/>
    <property type="match status" value="1"/>
</dbReference>
<dbReference type="Pfam" id="PF00512">
    <property type="entry name" value="HisKA"/>
    <property type="match status" value="1"/>
</dbReference>
<dbReference type="GO" id="GO:0005524">
    <property type="term" value="F:ATP binding"/>
    <property type="evidence" value="ECO:0007669"/>
    <property type="project" value="UniProtKB-KW"/>
</dbReference>
<keyword evidence="12 14" id="KW-0902">Two-component regulatory system</keyword>
<dbReference type="Gene3D" id="1.10.287.130">
    <property type="match status" value="1"/>
</dbReference>
<dbReference type="InterPro" id="IPR003660">
    <property type="entry name" value="HAMP_dom"/>
</dbReference>
<dbReference type="Proteomes" id="UP000316798">
    <property type="component" value="Chromosome"/>
</dbReference>
<feature type="transmembrane region" description="Helical" evidence="14">
    <location>
        <begin position="7"/>
        <end position="32"/>
    </location>
</feature>
<keyword evidence="10 14" id="KW-0067">ATP-binding</keyword>
<comment type="subcellular location">
    <subcellularLocation>
        <location evidence="2 14">Cell inner membrane</location>
    </subcellularLocation>
</comment>
<keyword evidence="6 14" id="KW-0808">Transferase</keyword>
<dbReference type="CDD" id="cd00082">
    <property type="entry name" value="HisKA"/>
    <property type="match status" value="1"/>
</dbReference>
<dbReference type="InterPro" id="IPR004358">
    <property type="entry name" value="Sig_transdc_His_kin-like_C"/>
</dbReference>
<dbReference type="CDD" id="cd06225">
    <property type="entry name" value="HAMP"/>
    <property type="match status" value="1"/>
</dbReference>